<accession>A0A9D4PDM3</accession>
<sequence length="393" mass="43248">MQGNRGGAKGFHTEGALTHVFCLVGSAIPVLPSAAPSATCAEQNLVATRIRYAAFLPLALLILPRLLQKGQTRVAILDVATREVASVACVKELYAEFGNAPGNVDVIYDGAWLTRRHRKAGRSAWLIQHAPLCQKNVDCNAGQMEVEAALDLFGRSLEKHKLRYTTMLSDGDSRTFHALTENEVYGYVKEKKKAQGGSLGGKGRLTQQKIKIASYYGYALRSHRNDVPGTQRAVLPTLKHMSSTDKAPKHDLCPEGPDSWCKYQRTVAKKEKPPPHKDSLPVFVSEAPELPMFRRLSDRALLFERAVAKTISRFNQGITKGSIEIAEKLGYSAGYNLVRRSLGKDKNGRRKSQREQLNSNSTKTRLAQGHKPAGDPAYNPGLDCPHANGDNFF</sequence>
<protein>
    <recommendedName>
        <fullName evidence="2">Mutator-like transposase domain-containing protein</fullName>
    </recommendedName>
</protein>
<dbReference type="VEuPathDB" id="VectorBase:RSAN_046963"/>
<dbReference type="Pfam" id="PF20700">
    <property type="entry name" value="Mutator"/>
    <property type="match status" value="1"/>
</dbReference>
<dbReference type="EMBL" id="JABSTV010001254">
    <property type="protein sequence ID" value="KAH7939135.1"/>
    <property type="molecule type" value="Genomic_DNA"/>
</dbReference>
<evidence type="ECO:0000259" key="2">
    <source>
        <dbReference type="Pfam" id="PF20700"/>
    </source>
</evidence>
<evidence type="ECO:0000313" key="3">
    <source>
        <dbReference type="EMBL" id="KAH7939135.1"/>
    </source>
</evidence>
<keyword evidence="4" id="KW-1185">Reference proteome</keyword>
<reference evidence="3" key="1">
    <citation type="journal article" date="2020" name="Cell">
        <title>Large-Scale Comparative Analyses of Tick Genomes Elucidate Their Genetic Diversity and Vector Capacities.</title>
        <authorList>
            <consortium name="Tick Genome and Microbiome Consortium (TIGMIC)"/>
            <person name="Jia N."/>
            <person name="Wang J."/>
            <person name="Shi W."/>
            <person name="Du L."/>
            <person name="Sun Y."/>
            <person name="Zhan W."/>
            <person name="Jiang J.F."/>
            <person name="Wang Q."/>
            <person name="Zhang B."/>
            <person name="Ji P."/>
            <person name="Bell-Sakyi L."/>
            <person name="Cui X.M."/>
            <person name="Yuan T.T."/>
            <person name="Jiang B.G."/>
            <person name="Yang W.F."/>
            <person name="Lam T.T."/>
            <person name="Chang Q.C."/>
            <person name="Ding S.J."/>
            <person name="Wang X.J."/>
            <person name="Zhu J.G."/>
            <person name="Ruan X.D."/>
            <person name="Zhao L."/>
            <person name="Wei J.T."/>
            <person name="Ye R.Z."/>
            <person name="Que T.C."/>
            <person name="Du C.H."/>
            <person name="Zhou Y.H."/>
            <person name="Cheng J.X."/>
            <person name="Dai P.F."/>
            <person name="Guo W.B."/>
            <person name="Han X.H."/>
            <person name="Huang E.J."/>
            <person name="Li L.F."/>
            <person name="Wei W."/>
            <person name="Gao Y.C."/>
            <person name="Liu J.Z."/>
            <person name="Shao H.Z."/>
            <person name="Wang X."/>
            <person name="Wang C.C."/>
            <person name="Yang T.C."/>
            <person name="Huo Q.B."/>
            <person name="Li W."/>
            <person name="Chen H.Y."/>
            <person name="Chen S.E."/>
            <person name="Zhou L.G."/>
            <person name="Ni X.B."/>
            <person name="Tian J.H."/>
            <person name="Sheng Y."/>
            <person name="Liu T."/>
            <person name="Pan Y.S."/>
            <person name="Xia L.Y."/>
            <person name="Li J."/>
            <person name="Zhao F."/>
            <person name="Cao W.C."/>
        </authorList>
    </citation>
    <scope>NUCLEOTIDE SEQUENCE</scope>
    <source>
        <strain evidence="3">Rsan-2018</strain>
    </source>
</reference>
<evidence type="ECO:0000313" key="4">
    <source>
        <dbReference type="Proteomes" id="UP000821837"/>
    </source>
</evidence>
<dbReference type="Proteomes" id="UP000821837">
    <property type="component" value="Chromosome 8"/>
</dbReference>
<dbReference type="AlphaFoldDB" id="A0A9D4PDM3"/>
<gene>
    <name evidence="3" type="ORF">HPB52_007146</name>
</gene>
<feature type="domain" description="Mutator-like transposase" evidence="2">
    <location>
        <begin position="129"/>
        <end position="261"/>
    </location>
</feature>
<comment type="caution">
    <text evidence="3">The sequence shown here is derived from an EMBL/GenBank/DDBJ whole genome shotgun (WGS) entry which is preliminary data.</text>
</comment>
<dbReference type="InterPro" id="IPR049012">
    <property type="entry name" value="Mutator_transp_dom"/>
</dbReference>
<organism evidence="3 4">
    <name type="scientific">Rhipicephalus sanguineus</name>
    <name type="common">Brown dog tick</name>
    <name type="synonym">Ixodes sanguineus</name>
    <dbReference type="NCBI Taxonomy" id="34632"/>
    <lineage>
        <taxon>Eukaryota</taxon>
        <taxon>Metazoa</taxon>
        <taxon>Ecdysozoa</taxon>
        <taxon>Arthropoda</taxon>
        <taxon>Chelicerata</taxon>
        <taxon>Arachnida</taxon>
        <taxon>Acari</taxon>
        <taxon>Parasitiformes</taxon>
        <taxon>Ixodida</taxon>
        <taxon>Ixodoidea</taxon>
        <taxon>Ixodidae</taxon>
        <taxon>Rhipicephalinae</taxon>
        <taxon>Rhipicephalus</taxon>
        <taxon>Rhipicephalus</taxon>
    </lineage>
</organism>
<name>A0A9D4PDM3_RHISA</name>
<feature type="region of interest" description="Disordered" evidence="1">
    <location>
        <begin position="342"/>
        <end position="382"/>
    </location>
</feature>
<evidence type="ECO:0000256" key="1">
    <source>
        <dbReference type="SAM" id="MobiDB-lite"/>
    </source>
</evidence>
<reference evidence="3" key="2">
    <citation type="submission" date="2021-09" db="EMBL/GenBank/DDBJ databases">
        <authorList>
            <person name="Jia N."/>
            <person name="Wang J."/>
            <person name="Shi W."/>
            <person name="Du L."/>
            <person name="Sun Y."/>
            <person name="Zhan W."/>
            <person name="Jiang J."/>
            <person name="Wang Q."/>
            <person name="Zhang B."/>
            <person name="Ji P."/>
            <person name="Sakyi L.B."/>
            <person name="Cui X."/>
            <person name="Yuan T."/>
            <person name="Jiang B."/>
            <person name="Yang W."/>
            <person name="Lam T.T.-Y."/>
            <person name="Chang Q."/>
            <person name="Ding S."/>
            <person name="Wang X."/>
            <person name="Zhu J."/>
            <person name="Ruan X."/>
            <person name="Zhao L."/>
            <person name="Wei J."/>
            <person name="Que T."/>
            <person name="Du C."/>
            <person name="Cheng J."/>
            <person name="Dai P."/>
            <person name="Han X."/>
            <person name="Huang E."/>
            <person name="Gao Y."/>
            <person name="Liu J."/>
            <person name="Shao H."/>
            <person name="Ye R."/>
            <person name="Li L."/>
            <person name="Wei W."/>
            <person name="Wang X."/>
            <person name="Wang C."/>
            <person name="Huo Q."/>
            <person name="Li W."/>
            <person name="Guo W."/>
            <person name="Chen H."/>
            <person name="Chen S."/>
            <person name="Zhou L."/>
            <person name="Zhou L."/>
            <person name="Ni X."/>
            <person name="Tian J."/>
            <person name="Zhou Y."/>
            <person name="Sheng Y."/>
            <person name="Liu T."/>
            <person name="Pan Y."/>
            <person name="Xia L."/>
            <person name="Li J."/>
            <person name="Zhao F."/>
            <person name="Cao W."/>
        </authorList>
    </citation>
    <scope>NUCLEOTIDE SEQUENCE</scope>
    <source>
        <strain evidence="3">Rsan-2018</strain>
        <tissue evidence="3">Larvae</tissue>
    </source>
</reference>
<feature type="compositionally biased region" description="Polar residues" evidence="1">
    <location>
        <begin position="355"/>
        <end position="365"/>
    </location>
</feature>
<proteinExistence type="predicted"/>